<feature type="transmembrane region" description="Helical" evidence="6">
    <location>
        <begin position="59"/>
        <end position="77"/>
    </location>
</feature>
<feature type="transmembrane region" description="Helical" evidence="6">
    <location>
        <begin position="154"/>
        <end position="176"/>
    </location>
</feature>
<evidence type="ECO:0000256" key="4">
    <source>
        <dbReference type="ARBA" id="ARBA00022989"/>
    </source>
</evidence>
<reference evidence="8" key="1">
    <citation type="journal article" date="2022" name="Microorganisms">
        <title>Beyond the ABCs#Discovery of Three New Plasmid Types in Rhodobacterales (RepQ, RepY, RepW).</title>
        <authorList>
            <person name="Freese H.M."/>
            <person name="Ringel V."/>
            <person name="Overmann J."/>
            <person name="Petersen J."/>
        </authorList>
    </citation>
    <scope>NUCLEOTIDE SEQUENCE [LARGE SCALE GENOMIC DNA]</scope>
    <source>
        <strain evidence="8">DSM 109990</strain>
    </source>
</reference>
<feature type="transmembrane region" description="Helical" evidence="6">
    <location>
        <begin position="248"/>
        <end position="272"/>
    </location>
</feature>
<evidence type="ECO:0000313" key="7">
    <source>
        <dbReference type="EMBL" id="UOA15826.1"/>
    </source>
</evidence>
<dbReference type="CDD" id="cd06581">
    <property type="entry name" value="TM_PBP1_LivM_like"/>
    <property type="match status" value="1"/>
</dbReference>
<name>A0ABY3ZMI3_9RHOB</name>
<dbReference type="InterPro" id="IPR043428">
    <property type="entry name" value="LivM-like"/>
</dbReference>
<evidence type="ECO:0008006" key="9">
    <source>
        <dbReference type="Google" id="ProtNLM"/>
    </source>
</evidence>
<dbReference type="PANTHER" id="PTHR30482:SF17">
    <property type="entry name" value="ABC TRANSPORTER ATP-BINDING PROTEIN"/>
    <property type="match status" value="1"/>
</dbReference>
<keyword evidence="5 6" id="KW-0472">Membrane</keyword>
<dbReference type="Pfam" id="PF02653">
    <property type="entry name" value="BPD_transp_2"/>
    <property type="match status" value="1"/>
</dbReference>
<keyword evidence="2" id="KW-1003">Cell membrane</keyword>
<dbReference type="EMBL" id="CP085144">
    <property type="protein sequence ID" value="UOA15826.1"/>
    <property type="molecule type" value="Genomic_DNA"/>
</dbReference>
<proteinExistence type="predicted"/>
<evidence type="ECO:0000256" key="6">
    <source>
        <dbReference type="SAM" id="Phobius"/>
    </source>
</evidence>
<evidence type="ECO:0000256" key="5">
    <source>
        <dbReference type="ARBA" id="ARBA00023136"/>
    </source>
</evidence>
<feature type="transmembrane region" description="Helical" evidence="6">
    <location>
        <begin position="284"/>
        <end position="302"/>
    </location>
</feature>
<evidence type="ECO:0000256" key="2">
    <source>
        <dbReference type="ARBA" id="ARBA00022475"/>
    </source>
</evidence>
<keyword evidence="8" id="KW-1185">Reference proteome</keyword>
<protein>
    <recommendedName>
        <fullName evidence="9">Amino acid/amide ABC transporter membrane protein 2, HAAT family</fullName>
    </recommendedName>
</protein>
<evidence type="ECO:0000313" key="8">
    <source>
        <dbReference type="Proteomes" id="UP000831019"/>
    </source>
</evidence>
<feature type="transmembrane region" description="Helical" evidence="6">
    <location>
        <begin position="210"/>
        <end position="228"/>
    </location>
</feature>
<dbReference type="Proteomes" id="UP000831019">
    <property type="component" value="Chromosome"/>
</dbReference>
<dbReference type="InterPro" id="IPR001851">
    <property type="entry name" value="ABC_transp_permease"/>
</dbReference>
<dbReference type="PANTHER" id="PTHR30482">
    <property type="entry name" value="HIGH-AFFINITY BRANCHED-CHAIN AMINO ACID TRANSPORT SYSTEM PERMEASE"/>
    <property type="match status" value="1"/>
</dbReference>
<gene>
    <name evidence="7" type="ORF">DSM109990_02670</name>
</gene>
<keyword evidence="3 6" id="KW-0812">Transmembrane</keyword>
<dbReference type="RefSeq" id="WP_317405800.1">
    <property type="nucleotide sequence ID" value="NZ_CP136697.1"/>
</dbReference>
<organism evidence="7 8">
    <name type="scientific">Sulfitobacter dubius</name>
    <dbReference type="NCBI Taxonomy" id="218673"/>
    <lineage>
        <taxon>Bacteria</taxon>
        <taxon>Pseudomonadati</taxon>
        <taxon>Pseudomonadota</taxon>
        <taxon>Alphaproteobacteria</taxon>
        <taxon>Rhodobacterales</taxon>
        <taxon>Roseobacteraceae</taxon>
        <taxon>Sulfitobacter</taxon>
    </lineage>
</organism>
<feature type="transmembrane region" description="Helical" evidence="6">
    <location>
        <begin position="30"/>
        <end position="52"/>
    </location>
</feature>
<keyword evidence="4 6" id="KW-1133">Transmembrane helix</keyword>
<feature type="transmembrane region" description="Helical" evidence="6">
    <location>
        <begin position="83"/>
        <end position="105"/>
    </location>
</feature>
<evidence type="ECO:0000256" key="1">
    <source>
        <dbReference type="ARBA" id="ARBA00004651"/>
    </source>
</evidence>
<feature type="transmembrane region" description="Helical" evidence="6">
    <location>
        <begin position="112"/>
        <end position="134"/>
    </location>
</feature>
<comment type="subcellular location">
    <subcellularLocation>
        <location evidence="1">Cell membrane</location>
        <topology evidence="1">Multi-pass membrane protein</topology>
    </subcellularLocation>
</comment>
<sequence length="316" mass="33663">MMDRSLVFAAILFGLLLLMPFLLPLFGSEYLIGLIIKAMLLAIAAISLDLLIGHGGMVSLGHAAFVGVGAYATAIGLENGIENILLLLVIALAVTCFVALVTGSLALRTSGVYFLMITLAFGQMTYFTLTSLAAYGGDDGLTLWSLATLFGSNIVQSGSGLYFLVLGTLFATWWGVFQISRSRFGRVLRAARDNPERAEVMGYAVTRYRLIAYLIAAMIAGVSGLLLVQHAEFVSPALATWQRSGDLIVVVVLGGLGSRNGAILGAFFIVIIEEVLGSFVHEWRLIYGPVLVLMVLFAKGGIADLFVSKDAKGRAA</sequence>
<accession>A0ABY3ZMI3</accession>
<evidence type="ECO:0000256" key="3">
    <source>
        <dbReference type="ARBA" id="ARBA00022692"/>
    </source>
</evidence>